<feature type="transmembrane region" description="Helical" evidence="1">
    <location>
        <begin position="161"/>
        <end position="183"/>
    </location>
</feature>
<evidence type="ECO:0000256" key="1">
    <source>
        <dbReference type="SAM" id="Phobius"/>
    </source>
</evidence>
<dbReference type="RefSeq" id="WP_120772506.1">
    <property type="nucleotide sequence ID" value="NZ_CP032627.1"/>
</dbReference>
<dbReference type="KEGG" id="lact:D7I46_08485"/>
<dbReference type="OrthoDB" id="10007300at2"/>
<keyword evidence="1" id="KW-0812">Transmembrane</keyword>
<keyword evidence="3" id="KW-1185">Reference proteome</keyword>
<organism evidence="2 3">
    <name type="scientific">Lactococcus allomyrinae</name>
    <dbReference type="NCBI Taxonomy" id="2419773"/>
    <lineage>
        <taxon>Bacteria</taxon>
        <taxon>Bacillati</taxon>
        <taxon>Bacillota</taxon>
        <taxon>Bacilli</taxon>
        <taxon>Lactobacillales</taxon>
        <taxon>Streptococcaceae</taxon>
        <taxon>Lactococcus</taxon>
    </lineage>
</organism>
<evidence type="ECO:0000313" key="2">
    <source>
        <dbReference type="EMBL" id="AYG01126.1"/>
    </source>
</evidence>
<keyword evidence="1" id="KW-1133">Transmembrane helix</keyword>
<evidence type="ECO:0000313" key="3">
    <source>
        <dbReference type="Proteomes" id="UP000269374"/>
    </source>
</evidence>
<dbReference type="EMBL" id="CP032627">
    <property type="protein sequence ID" value="AYG01126.1"/>
    <property type="molecule type" value="Genomic_DNA"/>
</dbReference>
<proteinExistence type="predicted"/>
<protein>
    <submittedName>
        <fullName evidence="2">Uncharacterized protein</fullName>
    </submittedName>
</protein>
<accession>A0A387BJC2</accession>
<dbReference type="Proteomes" id="UP000269374">
    <property type="component" value="Chromosome"/>
</dbReference>
<feature type="transmembrane region" description="Helical" evidence="1">
    <location>
        <begin position="128"/>
        <end position="149"/>
    </location>
</feature>
<keyword evidence="1" id="KW-0472">Membrane</keyword>
<gene>
    <name evidence="2" type="ORF">D7I46_08485</name>
</gene>
<dbReference type="AlphaFoldDB" id="A0A387BJC2"/>
<name>A0A387BJC2_9LACT</name>
<sequence>MLTDRQNKFYLEIQNLGSHLDEGPERTYLWQAWDDIRTGQDFKRTINQLCLNLRELEKYPAGLTQETKKLFEQLVSTYGEPVGELNKSIFSKNWGVVNSNPDAVFVGRGWTSRKSLEKQKKSSCLKSIMSAFIILVFGCVFLAVIWTPILPWIEGHVGNTIFYGGVITIIVIVILILILTGNVKKSKK</sequence>
<reference evidence="2 3" key="1">
    <citation type="submission" date="2018-09" db="EMBL/GenBank/DDBJ databases">
        <title>Genome sequencing of strain 1JSPR-7.</title>
        <authorList>
            <person name="Heo J."/>
            <person name="Kim S.-J."/>
            <person name="Kwon S.-W."/>
        </authorList>
    </citation>
    <scope>NUCLEOTIDE SEQUENCE [LARGE SCALE GENOMIC DNA]</scope>
    <source>
        <strain evidence="2 3">1JSPR-7</strain>
    </source>
</reference>